<dbReference type="EMBL" id="UFQR01000010">
    <property type="protein sequence ID" value="SSW96202.1"/>
    <property type="molecule type" value="Genomic_DNA"/>
</dbReference>
<evidence type="ECO:0000313" key="1">
    <source>
        <dbReference type="EMBL" id="SSW96202.1"/>
    </source>
</evidence>
<accession>A0A3B0M0Q2</accession>
<dbReference type="AlphaFoldDB" id="A0A3B0M0Q2"/>
<gene>
    <name evidence="1" type="ORF">ARTV_2467</name>
</gene>
<name>A0A3B0M0Q2_9GAMM</name>
<reference evidence="1" key="1">
    <citation type="submission" date="2018-04" db="EMBL/GenBank/DDBJ databases">
        <authorList>
            <person name="Go L.Y."/>
            <person name="Mitchell J.A."/>
        </authorList>
    </citation>
    <scope>NUCLEOTIDE SEQUENCE</scope>
    <source>
        <strain evidence="1">ARTV</strain>
    </source>
</reference>
<proteinExistence type="predicted"/>
<sequence length="105" mass="11422">MENTTTSKINNDKTLETSLDELYQSYSQIDASITDCGFGGQLDKFLLKEINDSELQMADSIVKIANILTDAIVTFPVAKGTVVTIMDNIIQLDPISSLAVAIAQH</sequence>
<protein>
    <submittedName>
        <fullName evidence="1">Uncharacterized protein</fullName>
    </submittedName>
</protein>
<organism evidence="1">
    <name type="scientific">Arsenophonus endosymbiont of Trialeurodes vaporariorum</name>
    <dbReference type="NCBI Taxonomy" id="235567"/>
    <lineage>
        <taxon>Bacteria</taxon>
        <taxon>Pseudomonadati</taxon>
        <taxon>Pseudomonadota</taxon>
        <taxon>Gammaproteobacteria</taxon>
        <taxon>Enterobacterales</taxon>
        <taxon>Morganellaceae</taxon>
        <taxon>Arsenophonus</taxon>
    </lineage>
</organism>